<evidence type="ECO:0000256" key="1">
    <source>
        <dbReference type="SAM" id="MobiDB-lite"/>
    </source>
</evidence>
<accession>A0A0V0ZDP2</accession>
<protein>
    <recommendedName>
        <fullName evidence="2">Integrase catalytic domain-containing protein</fullName>
    </recommendedName>
</protein>
<comment type="caution">
    <text evidence="3">The sequence shown here is derived from an EMBL/GenBank/DDBJ whole genome shotgun (WGS) entry which is preliminary data.</text>
</comment>
<dbReference type="Proteomes" id="UP000054783">
    <property type="component" value="Unassembled WGS sequence"/>
</dbReference>
<proteinExistence type="predicted"/>
<sequence length="1293" mass="146620">MRCPPKSELEAALTTILLVEADLYIRREISNRPITTNNHLEGEHNRLNRKAGKSHNGLYELLQLLIAEQGVMDTLIQQVLSGNATVGDLRRNQIVKRNYNISWCHEPGGRNLKILVFIPREEVGDDEATSADRTEAPARCHHSNAQYAEARRAQVALEDALPDGEALEATLREWHELSNEVFETRNQAGIFLKEKGNGPAVNPKQTASLTSAAEQVKPPRVRLPKFDGDILQFKSFWDQFERSIHQREGLSDITKFLHLRSCLSGSALKAIEGIRVGYRRRRFRGRDDVISNEEFIIFCIDFNRWNKVPNSNQIVKRNYNISWCHEPGGRNLKILVFIPREEVGDDEATSADRTEAPARCHHSNAQYAEARRAQVALEDALPDGEALEATLREWHELSNEVFETRNQAGIFLKEKGNGPAVNPKQTASLTSAAEQVKPPRVRLPKFDGDILQFKSFWDQFERSIHQREGLSDITKFLHLRSCLSGSALKAIEGVTICAENYPEEVQTLNTRFYRFPDMVESPVLSVMNMKACSNEGAGELTRLHDYLNRHFLELKALGKDVNCGLSGFHVILPTLKRKLPSGTVTEWKTFVKDKKDDEIHLDVFLAFLLEQARIKDTDIGSRTKAPTKGHQPEPHHNARKPDLRFTTAAVQMEPGGGYPVCKGDHLADRCPRTSQVGFGLSCSALLAMRVIRHHAQSHGKVKALADKARTLIRQLCNLMKSGGFAMKEWAKTSRLWKTLRLYWNRRLDVLTFVPPAEIPLGRHDTKSQLALWLTGIEWDDPLPAEINGKWISWKDELDRLSAIQDQRALVPVPGDQVGRSELHVFGDAAETAYGAVASCGAHQTSESSAHGIDGVFACGSIEGVHHEGNGLLDRQANLLELLFCRPNLNQRRSTKVEDISDNPADRLSRGCTLERLLKDHLWWNGPDWLQQPESEWPRLTVVVSPEEARGTDPERRTTVVLTTALPAQGLQMMIDPTRYSRMQKLLRVTGSSSLTLLELQEEEKRWVREVQAGAFLIHRIVSGSTEWPKSSQIASLSPFVDMEGLLRLLLPPDGTIVALIVQRVHESELHAGVNQTLSALRRRYWVIRGRQAVKRYIRSCITCRRQDGRPFCPLMSELPVARVEPTFLFGHVGLNFAGPLHVRYEDRGVRKVYICLFTCMVTRAVHIEIVADMTTTSFLSAFRRFVARRGNPEVILSDNFRTCKQADAFMRSLLVGKRAEQFQNELAWRCIQWRYTTERAPWSGGYWERQHRSFKNAMRKVLGRSLLRFHELRTTLCELEPRINNCIQPIIAS</sequence>
<evidence type="ECO:0000313" key="4">
    <source>
        <dbReference type="Proteomes" id="UP000054783"/>
    </source>
</evidence>
<dbReference type="OrthoDB" id="5920214at2759"/>
<dbReference type="GO" id="GO:0015074">
    <property type="term" value="P:DNA integration"/>
    <property type="evidence" value="ECO:0007669"/>
    <property type="project" value="InterPro"/>
</dbReference>
<feature type="domain" description="Integrase catalytic" evidence="2">
    <location>
        <begin position="1121"/>
        <end position="1293"/>
    </location>
</feature>
<dbReference type="Gene3D" id="1.10.340.70">
    <property type="match status" value="1"/>
</dbReference>
<gene>
    <name evidence="3" type="ORF">T12_6896</name>
</gene>
<dbReference type="InterPro" id="IPR036397">
    <property type="entry name" value="RNaseH_sf"/>
</dbReference>
<dbReference type="InterPro" id="IPR012337">
    <property type="entry name" value="RNaseH-like_sf"/>
</dbReference>
<dbReference type="InterPro" id="IPR005312">
    <property type="entry name" value="DUF1759"/>
</dbReference>
<dbReference type="Pfam" id="PF03564">
    <property type="entry name" value="DUF1759"/>
    <property type="match status" value="2"/>
</dbReference>
<dbReference type="GO" id="GO:0003676">
    <property type="term" value="F:nucleic acid binding"/>
    <property type="evidence" value="ECO:0007669"/>
    <property type="project" value="InterPro"/>
</dbReference>
<dbReference type="Pfam" id="PF05380">
    <property type="entry name" value="Peptidase_A17"/>
    <property type="match status" value="1"/>
</dbReference>
<dbReference type="InterPro" id="IPR008042">
    <property type="entry name" value="Retrotrans_Pao"/>
</dbReference>
<feature type="region of interest" description="Disordered" evidence="1">
    <location>
        <begin position="619"/>
        <end position="641"/>
    </location>
</feature>
<dbReference type="SUPFAM" id="SSF53098">
    <property type="entry name" value="Ribonuclease H-like"/>
    <property type="match status" value="1"/>
</dbReference>
<evidence type="ECO:0000259" key="2">
    <source>
        <dbReference type="PROSITE" id="PS50994"/>
    </source>
</evidence>
<dbReference type="InterPro" id="IPR041588">
    <property type="entry name" value="Integrase_H2C2"/>
</dbReference>
<dbReference type="PROSITE" id="PS50994">
    <property type="entry name" value="INTEGRASE"/>
    <property type="match status" value="1"/>
</dbReference>
<keyword evidence="4" id="KW-1185">Reference proteome</keyword>
<dbReference type="EMBL" id="JYDQ01000221">
    <property type="protein sequence ID" value="KRY10660.1"/>
    <property type="molecule type" value="Genomic_DNA"/>
</dbReference>
<organism evidence="3 4">
    <name type="scientific">Trichinella patagoniensis</name>
    <dbReference type="NCBI Taxonomy" id="990121"/>
    <lineage>
        <taxon>Eukaryota</taxon>
        <taxon>Metazoa</taxon>
        <taxon>Ecdysozoa</taxon>
        <taxon>Nematoda</taxon>
        <taxon>Enoplea</taxon>
        <taxon>Dorylaimia</taxon>
        <taxon>Trichinellida</taxon>
        <taxon>Trichinellidae</taxon>
        <taxon>Trichinella</taxon>
    </lineage>
</organism>
<evidence type="ECO:0000313" key="3">
    <source>
        <dbReference type="EMBL" id="KRY10660.1"/>
    </source>
</evidence>
<dbReference type="Pfam" id="PF17921">
    <property type="entry name" value="Integrase_H2C2"/>
    <property type="match status" value="1"/>
</dbReference>
<dbReference type="PANTHER" id="PTHR47331">
    <property type="entry name" value="PHD-TYPE DOMAIN-CONTAINING PROTEIN"/>
    <property type="match status" value="1"/>
</dbReference>
<feature type="compositionally biased region" description="Basic and acidic residues" evidence="1">
    <location>
        <begin position="630"/>
        <end position="641"/>
    </location>
</feature>
<dbReference type="Gene3D" id="3.30.420.10">
    <property type="entry name" value="Ribonuclease H-like superfamily/Ribonuclease H"/>
    <property type="match status" value="1"/>
</dbReference>
<dbReference type="InterPro" id="IPR001584">
    <property type="entry name" value="Integrase_cat-core"/>
</dbReference>
<reference evidence="3 4" key="1">
    <citation type="submission" date="2015-01" db="EMBL/GenBank/DDBJ databases">
        <title>Evolution of Trichinella species and genotypes.</title>
        <authorList>
            <person name="Korhonen P.K."/>
            <person name="Edoardo P."/>
            <person name="Giuseppe L.R."/>
            <person name="Gasser R.B."/>
        </authorList>
    </citation>
    <scope>NUCLEOTIDE SEQUENCE [LARGE SCALE GENOMIC DNA]</scope>
    <source>
        <strain evidence="3">ISS2496</strain>
    </source>
</reference>
<name>A0A0V0ZDP2_9BILA</name>